<feature type="domain" description="DHHA1" evidence="8">
    <location>
        <begin position="350"/>
        <end position="438"/>
    </location>
</feature>
<evidence type="ECO:0000313" key="10">
    <source>
        <dbReference type="EMBL" id="SUZ70997.1"/>
    </source>
</evidence>
<dbReference type="SUPFAM" id="SSF64182">
    <property type="entry name" value="DHH phosphoesterases"/>
    <property type="match status" value="1"/>
</dbReference>
<dbReference type="InterPro" id="IPR003156">
    <property type="entry name" value="DHHA1_dom"/>
</dbReference>
<comment type="similarity">
    <text evidence="1">Belongs to the RecJ family.</text>
</comment>
<dbReference type="PANTHER" id="PTHR30255">
    <property type="entry name" value="SINGLE-STRANDED-DNA-SPECIFIC EXONUCLEASE RECJ"/>
    <property type="match status" value="1"/>
</dbReference>
<dbReference type="GO" id="GO:0003676">
    <property type="term" value="F:nucleic acid binding"/>
    <property type="evidence" value="ECO:0007669"/>
    <property type="project" value="InterPro"/>
</dbReference>
<accession>A0A381PYD2</accession>
<dbReference type="Gene3D" id="3.10.310.30">
    <property type="match status" value="1"/>
</dbReference>
<organism evidence="10">
    <name type="scientific">marine metagenome</name>
    <dbReference type="NCBI Taxonomy" id="408172"/>
    <lineage>
        <taxon>unclassified sequences</taxon>
        <taxon>metagenomes</taxon>
        <taxon>ecological metagenomes</taxon>
    </lineage>
</organism>
<dbReference type="InterPro" id="IPR051673">
    <property type="entry name" value="SSDNA_exonuclease_RecJ"/>
</dbReference>
<dbReference type="Gene3D" id="3.90.1640.30">
    <property type="match status" value="1"/>
</dbReference>
<evidence type="ECO:0000256" key="6">
    <source>
        <dbReference type="SAM" id="Coils"/>
    </source>
</evidence>
<dbReference type="Pfam" id="PF17768">
    <property type="entry name" value="RecJ_OB"/>
    <property type="match status" value="1"/>
</dbReference>
<name>A0A381PYD2_9ZZZZ</name>
<evidence type="ECO:0000259" key="7">
    <source>
        <dbReference type="Pfam" id="PF01368"/>
    </source>
</evidence>
<keyword evidence="3" id="KW-0540">Nuclease</keyword>
<dbReference type="PANTHER" id="PTHR30255:SF2">
    <property type="entry name" value="SINGLE-STRANDED-DNA-SPECIFIC EXONUCLEASE RECJ"/>
    <property type="match status" value="1"/>
</dbReference>
<evidence type="ECO:0000256" key="5">
    <source>
        <dbReference type="ARBA" id="ARBA00022839"/>
    </source>
</evidence>
<dbReference type="InterPro" id="IPR041122">
    <property type="entry name" value="RecJ_OB"/>
</dbReference>
<keyword evidence="4" id="KW-0378">Hydrolase</keyword>
<feature type="domain" description="DDH" evidence="7">
    <location>
        <begin position="79"/>
        <end position="228"/>
    </location>
</feature>
<dbReference type="InterPro" id="IPR001667">
    <property type="entry name" value="DDH_dom"/>
</dbReference>
<proteinExistence type="inferred from homology"/>
<dbReference type="GO" id="GO:0006310">
    <property type="term" value="P:DNA recombination"/>
    <property type="evidence" value="ECO:0007669"/>
    <property type="project" value="InterPro"/>
</dbReference>
<dbReference type="InterPro" id="IPR004610">
    <property type="entry name" value="RecJ"/>
</dbReference>
<evidence type="ECO:0000256" key="2">
    <source>
        <dbReference type="ARBA" id="ARBA00019841"/>
    </source>
</evidence>
<feature type="domain" description="RecJ OB" evidence="9">
    <location>
        <begin position="453"/>
        <end position="561"/>
    </location>
</feature>
<sequence length="563" mass="63476">MNWITEENTELQTIEQLSKELNVDNVISSMLVKRGIKTFNQAKDFFRPNINQLHDPFFMKDMNEAVNRILQAIENKESMMIFGDYDVDGTSSVALLSSFLNDIGANLSTYIPDRNNEGYGISLKAIDLAEKNKETLIIALDCGIKANDQVQYALKKGIDFIICDHHNPSNQLPNAYAVLNPKRKDCKYPFKELCGCGVGFKLIQAINKRKGLEMENIIHYLDLVAVAIAADIVPLIGENRILTYVGLQIINSNPRMGLHCILQNNKKKEFNIEDLIFYVGPRINAAGRMDHASLALELLLEKELDKGEKLAEKIEKLNLQRREIEKNITDQALKKIDNENKLNSNSTVVLENSWNKGVIGIVASRLIEKHYKPTIVFCKSKDGNLTGSARSIKGVDLYEILEECKANILKFGGHKYAAGLTIEENNYASFKESFEKAVGDYINNKLPENEIRIESKIALSSITPKFFRILNQFEPFGPGNRRPIFLSEHLSLKGGLNKIGKNKEHLKLSVSQESDKTFSAIGFWLSEKATSISSNSTFSMLYTIDENTWNGITSIQLKIKDIK</sequence>
<evidence type="ECO:0000256" key="3">
    <source>
        <dbReference type="ARBA" id="ARBA00022722"/>
    </source>
</evidence>
<keyword evidence="5" id="KW-0269">Exonuclease</keyword>
<protein>
    <recommendedName>
        <fullName evidence="2">Single-stranded-DNA-specific exonuclease RecJ</fullName>
    </recommendedName>
</protein>
<dbReference type="GO" id="GO:0008409">
    <property type="term" value="F:5'-3' exonuclease activity"/>
    <property type="evidence" value="ECO:0007669"/>
    <property type="project" value="InterPro"/>
</dbReference>
<evidence type="ECO:0000256" key="4">
    <source>
        <dbReference type="ARBA" id="ARBA00022801"/>
    </source>
</evidence>
<evidence type="ECO:0000259" key="9">
    <source>
        <dbReference type="Pfam" id="PF17768"/>
    </source>
</evidence>
<reference evidence="10" key="1">
    <citation type="submission" date="2018-05" db="EMBL/GenBank/DDBJ databases">
        <authorList>
            <person name="Lanie J.A."/>
            <person name="Ng W.-L."/>
            <person name="Kazmierczak K.M."/>
            <person name="Andrzejewski T.M."/>
            <person name="Davidsen T.M."/>
            <person name="Wayne K.J."/>
            <person name="Tettelin H."/>
            <person name="Glass J.I."/>
            <person name="Rusch D."/>
            <person name="Podicherti R."/>
            <person name="Tsui H.-C.T."/>
            <person name="Winkler M.E."/>
        </authorList>
    </citation>
    <scope>NUCLEOTIDE SEQUENCE</scope>
</reference>
<dbReference type="EMBL" id="UINC01001107">
    <property type="protein sequence ID" value="SUZ70997.1"/>
    <property type="molecule type" value="Genomic_DNA"/>
</dbReference>
<dbReference type="GO" id="GO:0006281">
    <property type="term" value="P:DNA repair"/>
    <property type="evidence" value="ECO:0007669"/>
    <property type="project" value="InterPro"/>
</dbReference>
<evidence type="ECO:0000259" key="8">
    <source>
        <dbReference type="Pfam" id="PF02272"/>
    </source>
</evidence>
<dbReference type="Pfam" id="PF01368">
    <property type="entry name" value="DHH"/>
    <property type="match status" value="1"/>
</dbReference>
<evidence type="ECO:0000256" key="1">
    <source>
        <dbReference type="ARBA" id="ARBA00005915"/>
    </source>
</evidence>
<dbReference type="NCBIfam" id="TIGR00644">
    <property type="entry name" value="recJ"/>
    <property type="match status" value="1"/>
</dbReference>
<dbReference type="AlphaFoldDB" id="A0A381PYD2"/>
<dbReference type="Pfam" id="PF02272">
    <property type="entry name" value="DHHA1"/>
    <property type="match status" value="1"/>
</dbReference>
<keyword evidence="6" id="KW-0175">Coiled coil</keyword>
<feature type="coiled-coil region" evidence="6">
    <location>
        <begin position="300"/>
        <end position="334"/>
    </location>
</feature>
<gene>
    <name evidence="10" type="ORF">METZ01_LOCUS23851</name>
</gene>
<dbReference type="InterPro" id="IPR038763">
    <property type="entry name" value="DHH_sf"/>
</dbReference>